<comment type="catalytic activity">
    <reaction evidence="12 13">
        <text>a 6-O-methyl-2'-deoxyguanosine in DNA + L-cysteinyl-[protein] = S-methyl-L-cysteinyl-[protein] + a 2'-deoxyguanosine in DNA</text>
        <dbReference type="Rhea" id="RHEA:24000"/>
        <dbReference type="Rhea" id="RHEA-COMP:10131"/>
        <dbReference type="Rhea" id="RHEA-COMP:10132"/>
        <dbReference type="Rhea" id="RHEA-COMP:11367"/>
        <dbReference type="Rhea" id="RHEA-COMP:11368"/>
        <dbReference type="ChEBI" id="CHEBI:29950"/>
        <dbReference type="ChEBI" id="CHEBI:82612"/>
        <dbReference type="ChEBI" id="CHEBI:85445"/>
        <dbReference type="ChEBI" id="CHEBI:85448"/>
        <dbReference type="EC" id="2.1.1.63"/>
    </reaction>
</comment>
<feature type="domain" description="HTH araC/xylS-type" evidence="14">
    <location>
        <begin position="81"/>
        <end position="179"/>
    </location>
</feature>
<dbReference type="SUPFAM" id="SSF53155">
    <property type="entry name" value="Methylated DNA-protein cysteine methyltransferase domain"/>
    <property type="match status" value="1"/>
</dbReference>
<dbReference type="InterPro" id="IPR036388">
    <property type="entry name" value="WH-like_DNA-bd_sf"/>
</dbReference>
<keyword evidence="8" id="KW-0805">Transcription regulation</keyword>
<evidence type="ECO:0000256" key="6">
    <source>
        <dbReference type="ARBA" id="ARBA00022679"/>
    </source>
</evidence>
<dbReference type="CDD" id="cd06445">
    <property type="entry name" value="ATase"/>
    <property type="match status" value="1"/>
</dbReference>
<dbReference type="GO" id="GO:0003908">
    <property type="term" value="F:methylated-DNA-[protein]-cysteine S-methyltransferase activity"/>
    <property type="evidence" value="ECO:0007669"/>
    <property type="project" value="UniProtKB-UniRule"/>
</dbReference>
<comment type="caution">
    <text evidence="15">The sequence shown here is derived from an EMBL/GenBank/DDBJ whole genome shotgun (WGS) entry which is preliminary data.</text>
</comment>
<evidence type="ECO:0000313" key="15">
    <source>
        <dbReference type="EMBL" id="OOM70587.1"/>
    </source>
</evidence>
<dbReference type="InterPro" id="IPR014048">
    <property type="entry name" value="MethylDNA_cys_MeTrfase_DNA-bd"/>
</dbReference>
<accession>A0A1S8SYJ2</accession>
<dbReference type="GO" id="GO:0006307">
    <property type="term" value="P:DNA alkylation repair"/>
    <property type="evidence" value="ECO:0007669"/>
    <property type="project" value="UniProtKB-UniRule"/>
</dbReference>
<evidence type="ECO:0000256" key="11">
    <source>
        <dbReference type="ARBA" id="ARBA00023204"/>
    </source>
</evidence>
<dbReference type="InterPro" id="IPR023546">
    <property type="entry name" value="MGMT"/>
</dbReference>
<evidence type="ECO:0000256" key="5">
    <source>
        <dbReference type="ARBA" id="ARBA00022603"/>
    </source>
</evidence>
<dbReference type="InterPro" id="IPR018060">
    <property type="entry name" value="HTH_AraC"/>
</dbReference>
<comment type="miscellaneous">
    <text evidence="13">This enzyme catalyzes only one turnover and therefore is not strictly catalytic. According to one definition, an enzyme is a biocatalyst that acts repeatedly and over many reaction cycles.</text>
</comment>
<name>A0A1S8SYJ2_9CLOT</name>
<evidence type="ECO:0000256" key="13">
    <source>
        <dbReference type="HAMAP-Rule" id="MF_00772"/>
    </source>
</evidence>
<keyword evidence="5 13" id="KW-0489">Methyltransferase</keyword>
<dbReference type="SUPFAM" id="SSF46767">
    <property type="entry name" value="Methylated DNA-protein cysteine methyltransferase, C-terminal domain"/>
    <property type="match status" value="1"/>
</dbReference>
<evidence type="ECO:0000256" key="10">
    <source>
        <dbReference type="ARBA" id="ARBA00023163"/>
    </source>
</evidence>
<dbReference type="RefSeq" id="WP_077850077.1">
    <property type="nucleotide sequence ID" value="NZ_LZZM01000238.1"/>
</dbReference>
<comment type="subcellular location">
    <subcellularLocation>
        <location evidence="13">Cytoplasm</location>
    </subcellularLocation>
</comment>
<keyword evidence="11 13" id="KW-0234">DNA repair</keyword>
<dbReference type="HAMAP" id="MF_00772">
    <property type="entry name" value="OGT"/>
    <property type="match status" value="1"/>
</dbReference>
<evidence type="ECO:0000256" key="12">
    <source>
        <dbReference type="ARBA" id="ARBA00049348"/>
    </source>
</evidence>
<dbReference type="Pfam" id="PF01035">
    <property type="entry name" value="DNA_binding_1"/>
    <property type="match status" value="1"/>
</dbReference>
<keyword evidence="4 13" id="KW-0963">Cytoplasm</keyword>
<dbReference type="EMBL" id="LZZM01000238">
    <property type="protein sequence ID" value="OOM70587.1"/>
    <property type="molecule type" value="Genomic_DNA"/>
</dbReference>
<dbReference type="Gene3D" id="3.30.160.70">
    <property type="entry name" value="Methylated DNA-protein cysteine methyltransferase domain"/>
    <property type="match status" value="1"/>
</dbReference>
<dbReference type="PROSITE" id="PS01124">
    <property type="entry name" value="HTH_ARAC_FAMILY_2"/>
    <property type="match status" value="1"/>
</dbReference>
<dbReference type="InterPro" id="IPR036217">
    <property type="entry name" value="MethylDNA_cys_MeTrfase_DNAb"/>
</dbReference>
<dbReference type="InterPro" id="IPR001497">
    <property type="entry name" value="MethylDNA_cys_MeTrfase_AS"/>
</dbReference>
<comment type="similarity">
    <text evidence="3 13">Belongs to the MGMT family.</text>
</comment>
<dbReference type="Pfam" id="PF02805">
    <property type="entry name" value="Ada_Zn_binding"/>
    <property type="match status" value="1"/>
</dbReference>
<dbReference type="Gene3D" id="3.40.10.10">
    <property type="entry name" value="DNA Methylphosphotriester Repair Domain"/>
    <property type="match status" value="1"/>
</dbReference>
<dbReference type="Gene3D" id="1.10.10.60">
    <property type="entry name" value="Homeodomain-like"/>
    <property type="match status" value="1"/>
</dbReference>
<evidence type="ECO:0000256" key="7">
    <source>
        <dbReference type="ARBA" id="ARBA00022763"/>
    </source>
</evidence>
<dbReference type="SMART" id="SM00342">
    <property type="entry name" value="HTH_ARAC"/>
    <property type="match status" value="1"/>
</dbReference>
<dbReference type="SUPFAM" id="SSF57884">
    <property type="entry name" value="Ada DNA repair protein, N-terminal domain (N-Ada 10)"/>
    <property type="match status" value="1"/>
</dbReference>
<comment type="cofactor">
    <cofactor evidence="2">
        <name>Zn(2+)</name>
        <dbReference type="ChEBI" id="CHEBI:29105"/>
    </cofactor>
</comment>
<keyword evidence="7 13" id="KW-0227">DNA damage</keyword>
<dbReference type="NCBIfam" id="TIGR00589">
    <property type="entry name" value="ogt"/>
    <property type="match status" value="1"/>
</dbReference>
<dbReference type="Proteomes" id="UP000190890">
    <property type="component" value="Unassembled WGS sequence"/>
</dbReference>
<dbReference type="AlphaFoldDB" id="A0A1S8SYJ2"/>
<comment type="function">
    <text evidence="13">Involved in the cellular defense against the biological effects of O6-methylguanine (O6-MeG) and O4-methylthymine (O4-MeT) in DNA. Repairs the methylated nucleobase in DNA by stoichiometrically transferring the methyl group to a cysteine residue in the enzyme. This is a suicide reaction: the enzyme is irreversibly inactivated.</text>
</comment>
<dbReference type="GO" id="GO:0003700">
    <property type="term" value="F:DNA-binding transcription factor activity"/>
    <property type="evidence" value="ECO:0007669"/>
    <property type="project" value="InterPro"/>
</dbReference>
<evidence type="ECO:0000259" key="14">
    <source>
        <dbReference type="PROSITE" id="PS01124"/>
    </source>
</evidence>
<dbReference type="GO" id="GO:0005737">
    <property type="term" value="C:cytoplasm"/>
    <property type="evidence" value="ECO:0007669"/>
    <property type="project" value="UniProtKB-SubCell"/>
</dbReference>
<dbReference type="Pfam" id="PF12833">
    <property type="entry name" value="HTH_18"/>
    <property type="match status" value="1"/>
</dbReference>
<dbReference type="GO" id="GO:0008270">
    <property type="term" value="F:zinc ion binding"/>
    <property type="evidence" value="ECO:0007669"/>
    <property type="project" value="InterPro"/>
</dbReference>
<dbReference type="PANTHER" id="PTHR10815:SF5">
    <property type="entry name" value="METHYLATED-DNA--PROTEIN-CYSTEINE METHYLTRANSFERASE"/>
    <property type="match status" value="1"/>
</dbReference>
<keyword evidence="16" id="KW-1185">Reference proteome</keyword>
<dbReference type="InterPro" id="IPR036631">
    <property type="entry name" value="MGMT_N_sf"/>
</dbReference>
<evidence type="ECO:0000313" key="16">
    <source>
        <dbReference type="Proteomes" id="UP000190890"/>
    </source>
</evidence>
<feature type="active site" description="Nucleophile; methyl group acceptor" evidence="13">
    <location>
        <position position="311"/>
    </location>
</feature>
<evidence type="ECO:0000256" key="2">
    <source>
        <dbReference type="ARBA" id="ARBA00001947"/>
    </source>
</evidence>
<dbReference type="PANTHER" id="PTHR10815">
    <property type="entry name" value="METHYLATED-DNA--PROTEIN-CYSTEINE METHYLTRANSFERASE"/>
    <property type="match status" value="1"/>
</dbReference>
<dbReference type="InterPro" id="IPR009057">
    <property type="entry name" value="Homeodomain-like_sf"/>
</dbReference>
<comment type="catalytic activity">
    <reaction evidence="1 13">
        <text>a 4-O-methyl-thymidine in DNA + L-cysteinyl-[protein] = a thymidine in DNA + S-methyl-L-cysteinyl-[protein]</text>
        <dbReference type="Rhea" id="RHEA:53428"/>
        <dbReference type="Rhea" id="RHEA-COMP:10131"/>
        <dbReference type="Rhea" id="RHEA-COMP:10132"/>
        <dbReference type="Rhea" id="RHEA-COMP:13555"/>
        <dbReference type="Rhea" id="RHEA-COMP:13556"/>
        <dbReference type="ChEBI" id="CHEBI:29950"/>
        <dbReference type="ChEBI" id="CHEBI:82612"/>
        <dbReference type="ChEBI" id="CHEBI:137386"/>
        <dbReference type="ChEBI" id="CHEBI:137387"/>
        <dbReference type="EC" id="2.1.1.63"/>
    </reaction>
</comment>
<evidence type="ECO:0000256" key="9">
    <source>
        <dbReference type="ARBA" id="ARBA00023159"/>
    </source>
</evidence>
<keyword evidence="6 13" id="KW-0808">Transferase</keyword>
<dbReference type="GO" id="GO:0032259">
    <property type="term" value="P:methylation"/>
    <property type="evidence" value="ECO:0007669"/>
    <property type="project" value="UniProtKB-KW"/>
</dbReference>
<dbReference type="FunFam" id="1.10.10.10:FF:000214">
    <property type="entry name" value="Methylated-DNA--protein-cysteine methyltransferase"/>
    <property type="match status" value="1"/>
</dbReference>
<evidence type="ECO:0000256" key="1">
    <source>
        <dbReference type="ARBA" id="ARBA00001286"/>
    </source>
</evidence>
<protein>
    <recommendedName>
        <fullName evidence="13">Methylated-DNA--protein-cysteine methyltransferase</fullName>
        <ecNumber evidence="13">2.1.1.63</ecNumber>
    </recommendedName>
    <alternativeName>
        <fullName evidence="13">6-O-methylguanine-DNA methyltransferase</fullName>
        <shortName evidence="13">MGMT</shortName>
    </alternativeName>
    <alternativeName>
        <fullName evidence="13">O-6-methylguanine-DNA-alkyltransferase</fullName>
    </alternativeName>
</protein>
<evidence type="ECO:0000256" key="3">
    <source>
        <dbReference type="ARBA" id="ARBA00008711"/>
    </source>
</evidence>
<reference evidence="15 16" key="1">
    <citation type="submission" date="2016-05" db="EMBL/GenBank/DDBJ databases">
        <title>Microbial solvent formation.</title>
        <authorList>
            <person name="Poehlein A."/>
            <person name="Montoya Solano J.D."/>
            <person name="Flitsch S."/>
            <person name="Krabben P."/>
            <person name="Duerre P."/>
            <person name="Daniel R."/>
        </authorList>
    </citation>
    <scope>NUCLEOTIDE SEQUENCE [LARGE SCALE GENOMIC DNA]</scope>
    <source>
        <strain evidence="15 16">DSM 2619</strain>
    </source>
</reference>
<dbReference type="OrthoDB" id="9783680at2"/>
<dbReference type="InterPro" id="IPR004026">
    <property type="entry name" value="Ada_DNA_repair_Zn-bd"/>
</dbReference>
<dbReference type="Gene3D" id="1.10.10.10">
    <property type="entry name" value="Winged helix-like DNA-binding domain superfamily/Winged helix DNA-binding domain"/>
    <property type="match status" value="1"/>
</dbReference>
<keyword evidence="10" id="KW-0804">Transcription</keyword>
<dbReference type="SUPFAM" id="SSF46689">
    <property type="entry name" value="Homeodomain-like"/>
    <property type="match status" value="1"/>
</dbReference>
<dbReference type="STRING" id="29367.CLPUN_51950"/>
<proteinExistence type="inferred from homology"/>
<dbReference type="Pfam" id="PF02870">
    <property type="entry name" value="Methyltransf_1N"/>
    <property type="match status" value="1"/>
</dbReference>
<dbReference type="EC" id="2.1.1.63" evidence="13"/>
<organism evidence="15 16">
    <name type="scientific">Clostridium puniceum</name>
    <dbReference type="NCBI Taxonomy" id="29367"/>
    <lineage>
        <taxon>Bacteria</taxon>
        <taxon>Bacillati</taxon>
        <taxon>Bacillota</taxon>
        <taxon>Clostridia</taxon>
        <taxon>Eubacteriales</taxon>
        <taxon>Clostridiaceae</taxon>
        <taxon>Clostridium</taxon>
    </lineage>
</organism>
<dbReference type="InterPro" id="IPR008332">
    <property type="entry name" value="MethylG_MeTrfase_N"/>
</dbReference>
<dbReference type="PROSITE" id="PS00374">
    <property type="entry name" value="MGMT"/>
    <property type="match status" value="1"/>
</dbReference>
<evidence type="ECO:0000256" key="8">
    <source>
        <dbReference type="ARBA" id="ARBA00023015"/>
    </source>
</evidence>
<keyword evidence="9" id="KW-0010">Activator</keyword>
<evidence type="ECO:0000256" key="4">
    <source>
        <dbReference type="ARBA" id="ARBA00022490"/>
    </source>
</evidence>
<sequence length="342" mass="39288">MTEEEMWEVVSNNDKDYDGKFFYAVKTTGIYCHPSCNSKSPLRKNILFYQTAEEAEEAGYRPCKRCCPNLVDYQPIFELTNKIKETIDDFYTERRKLSEELRKLGISQSWMIQLFKEQYNLTPGEYADNLRIEAAKSKIKENNLPIIEIAYSLDFDSVSAFYTFFQKHIGTSPGVYRKQQTPILSSSDEYYYIYDTKLGQLTIACNEDAVISVRFGDNTTNYAGEYKRTELIDRTILEIREYIGGSRKFFDIPLAPKGTDFQISVWDALRTIPYGETRSYSQVAEVIGSPKASRAVGMANNHNPIMLLIPCHRVVGKDGSLVGYAGGIERKKWLLELEQTHE</sequence>
<dbReference type="InterPro" id="IPR035451">
    <property type="entry name" value="Ada-like_dom_sf"/>
</dbReference>
<dbReference type="GO" id="GO:0043565">
    <property type="term" value="F:sequence-specific DNA binding"/>
    <property type="evidence" value="ECO:0007669"/>
    <property type="project" value="InterPro"/>
</dbReference>
<gene>
    <name evidence="15" type="primary">ada</name>
    <name evidence="15" type="ORF">CLPUN_51950</name>
</gene>